<evidence type="ECO:0000256" key="5">
    <source>
        <dbReference type="ARBA" id="ARBA00023136"/>
    </source>
</evidence>
<evidence type="ECO:0000313" key="8">
    <source>
        <dbReference type="EMBL" id="MDL5375880.1"/>
    </source>
</evidence>
<keyword evidence="8" id="KW-0969">Cilium</keyword>
<evidence type="ECO:0000256" key="2">
    <source>
        <dbReference type="ARBA" id="ARBA00022475"/>
    </source>
</evidence>
<protein>
    <submittedName>
        <fullName evidence="8">Flagellar biosynthetic protein FliO</fullName>
    </submittedName>
</protein>
<keyword evidence="3 6" id="KW-0812">Transmembrane</keyword>
<feature type="signal peptide" evidence="7">
    <location>
        <begin position="1"/>
        <end position="22"/>
    </location>
</feature>
<keyword evidence="8" id="KW-0282">Flagellum</keyword>
<dbReference type="Pfam" id="PF04347">
    <property type="entry name" value="FliO"/>
    <property type="match status" value="1"/>
</dbReference>
<evidence type="ECO:0000256" key="7">
    <source>
        <dbReference type="SAM" id="SignalP"/>
    </source>
</evidence>
<feature type="transmembrane region" description="Helical" evidence="6">
    <location>
        <begin position="46"/>
        <end position="72"/>
    </location>
</feature>
<evidence type="ECO:0000256" key="6">
    <source>
        <dbReference type="SAM" id="Phobius"/>
    </source>
</evidence>
<keyword evidence="8" id="KW-0966">Cell projection</keyword>
<name>A0ABT7MKD0_9BACL</name>
<sequence length="164" mass="17889">MNKWWLIILLVAGLFVPATVEAATVDQQFEQQQPDTKEEPVTSAVSSVGTAIKLILSLVVVIGGFLVLVRWLNARTQGVKSAQHLTHLGGVPLGKDRSVQLVKLGEQVYVLGVGDSIQLLDRIDAEAMDEAALDAPTLNQSNSSAFLDTFKQQLAQIEEVRKKR</sequence>
<dbReference type="EMBL" id="JASWER010000001">
    <property type="protein sequence ID" value="MDL5375880.1"/>
    <property type="molecule type" value="Genomic_DNA"/>
</dbReference>
<reference evidence="8 9" key="1">
    <citation type="submission" date="2023-06" db="EMBL/GenBank/DDBJ databases">
        <title>Influencing factors and mechanism of Cr(VI) reduction by facultative anaerobic Exiguobacterium sp. PY14.</title>
        <authorList>
            <person name="Zou L."/>
        </authorList>
    </citation>
    <scope>NUCLEOTIDE SEQUENCE [LARGE SCALE GENOMIC DNA]</scope>
    <source>
        <strain evidence="8 9">PY14</strain>
    </source>
</reference>
<dbReference type="InterPro" id="IPR022781">
    <property type="entry name" value="Flagellar_biosynth_FliO"/>
</dbReference>
<dbReference type="Proteomes" id="UP001230807">
    <property type="component" value="Unassembled WGS sequence"/>
</dbReference>
<comment type="subcellular location">
    <subcellularLocation>
        <location evidence="1">Cell membrane</location>
    </subcellularLocation>
</comment>
<keyword evidence="7" id="KW-0732">Signal</keyword>
<keyword evidence="9" id="KW-1185">Reference proteome</keyword>
<proteinExistence type="predicted"/>
<feature type="chain" id="PRO_5046351723" evidence="7">
    <location>
        <begin position="23"/>
        <end position="164"/>
    </location>
</feature>
<evidence type="ECO:0000256" key="1">
    <source>
        <dbReference type="ARBA" id="ARBA00004236"/>
    </source>
</evidence>
<organism evidence="8 9">
    <name type="scientific">Exiguobacterium mexicanum</name>
    <dbReference type="NCBI Taxonomy" id="340146"/>
    <lineage>
        <taxon>Bacteria</taxon>
        <taxon>Bacillati</taxon>
        <taxon>Bacillota</taxon>
        <taxon>Bacilli</taxon>
        <taxon>Bacillales</taxon>
        <taxon>Bacillales Family XII. Incertae Sedis</taxon>
        <taxon>Exiguobacterium</taxon>
    </lineage>
</organism>
<evidence type="ECO:0000256" key="3">
    <source>
        <dbReference type="ARBA" id="ARBA00022692"/>
    </source>
</evidence>
<comment type="caution">
    <text evidence="8">The sequence shown here is derived from an EMBL/GenBank/DDBJ whole genome shotgun (WGS) entry which is preliminary data.</text>
</comment>
<keyword evidence="2" id="KW-1003">Cell membrane</keyword>
<keyword evidence="4 6" id="KW-1133">Transmembrane helix</keyword>
<dbReference type="RefSeq" id="WP_021067132.1">
    <property type="nucleotide sequence ID" value="NZ_CP183077.1"/>
</dbReference>
<accession>A0ABT7MKD0</accession>
<evidence type="ECO:0000256" key="4">
    <source>
        <dbReference type="ARBA" id="ARBA00022989"/>
    </source>
</evidence>
<evidence type="ECO:0000313" key="9">
    <source>
        <dbReference type="Proteomes" id="UP001230807"/>
    </source>
</evidence>
<gene>
    <name evidence="8" type="ORF">QR695_02530</name>
</gene>
<keyword evidence="5 6" id="KW-0472">Membrane</keyword>